<dbReference type="EMBL" id="SMRT01000009">
    <property type="protein sequence ID" value="TDF95833.1"/>
    <property type="molecule type" value="Genomic_DNA"/>
</dbReference>
<keyword evidence="1" id="KW-0812">Transmembrane</keyword>
<evidence type="ECO:0008006" key="4">
    <source>
        <dbReference type="Google" id="ProtNLM"/>
    </source>
</evidence>
<gene>
    <name evidence="2" type="ORF">E1757_19065</name>
</gene>
<evidence type="ECO:0000313" key="3">
    <source>
        <dbReference type="Proteomes" id="UP000295636"/>
    </source>
</evidence>
<dbReference type="AlphaFoldDB" id="A0A4R5KJX5"/>
<protein>
    <recommendedName>
        <fullName evidence="4">Signal transduction histidine kinase</fullName>
    </recommendedName>
</protein>
<sequence>MSNSTSILTFIIVSFCFALILVLKKDSIPASARRSLALLALVMVTFSFGLIVYSFFTLH</sequence>
<keyword evidence="1" id="KW-1133">Transmembrane helix</keyword>
<keyword evidence="1" id="KW-0472">Membrane</keyword>
<dbReference type="RefSeq" id="WP_133230997.1">
    <property type="nucleotide sequence ID" value="NZ_SMRT01000009.1"/>
</dbReference>
<feature type="transmembrane region" description="Helical" evidence="1">
    <location>
        <begin position="6"/>
        <end position="23"/>
    </location>
</feature>
<proteinExistence type="predicted"/>
<keyword evidence="3" id="KW-1185">Reference proteome</keyword>
<feature type="transmembrane region" description="Helical" evidence="1">
    <location>
        <begin position="35"/>
        <end position="56"/>
    </location>
</feature>
<dbReference type="Proteomes" id="UP000295636">
    <property type="component" value="Unassembled WGS sequence"/>
</dbReference>
<name>A0A4R5KJX5_9BACL</name>
<accession>A0A4R5KJX5</accession>
<evidence type="ECO:0000313" key="2">
    <source>
        <dbReference type="EMBL" id="TDF95833.1"/>
    </source>
</evidence>
<organism evidence="2 3">
    <name type="scientific">Paenibacillus piri</name>
    <dbReference type="NCBI Taxonomy" id="2547395"/>
    <lineage>
        <taxon>Bacteria</taxon>
        <taxon>Bacillati</taxon>
        <taxon>Bacillota</taxon>
        <taxon>Bacilli</taxon>
        <taxon>Bacillales</taxon>
        <taxon>Paenibacillaceae</taxon>
        <taxon>Paenibacillus</taxon>
    </lineage>
</organism>
<reference evidence="2 3" key="1">
    <citation type="submission" date="2019-03" db="EMBL/GenBank/DDBJ databases">
        <title>This is whole genome sequence of Paenibacillus sp MS74 strain.</title>
        <authorList>
            <person name="Trinh H.N."/>
        </authorList>
    </citation>
    <scope>NUCLEOTIDE SEQUENCE [LARGE SCALE GENOMIC DNA]</scope>
    <source>
        <strain evidence="2 3">MS74</strain>
    </source>
</reference>
<evidence type="ECO:0000256" key="1">
    <source>
        <dbReference type="SAM" id="Phobius"/>
    </source>
</evidence>
<comment type="caution">
    <text evidence="2">The sequence shown here is derived from an EMBL/GenBank/DDBJ whole genome shotgun (WGS) entry which is preliminary data.</text>
</comment>